<dbReference type="Proteomes" id="UP001642487">
    <property type="component" value="Chromosome 7"/>
</dbReference>
<feature type="region of interest" description="Disordered" evidence="2">
    <location>
        <begin position="123"/>
        <end position="153"/>
    </location>
</feature>
<dbReference type="PANTHER" id="PTHR46353:SF13">
    <property type="entry name" value="ZINC FINGER PROTEIN 6"/>
    <property type="match status" value="1"/>
</dbReference>
<reference evidence="4 5" key="1">
    <citation type="submission" date="2024-03" db="EMBL/GenBank/DDBJ databases">
        <authorList>
            <person name="Gkanogiannis A."/>
            <person name="Becerra Lopez-Lavalle L."/>
        </authorList>
    </citation>
    <scope>NUCLEOTIDE SEQUENCE [LARGE SCALE GENOMIC DNA]</scope>
</reference>
<dbReference type="EMBL" id="OZ021741">
    <property type="protein sequence ID" value="CAK9326140.1"/>
    <property type="molecule type" value="Genomic_DNA"/>
</dbReference>
<feature type="domain" description="C2H2-type" evidence="3">
    <location>
        <begin position="42"/>
        <end position="69"/>
    </location>
</feature>
<protein>
    <recommendedName>
        <fullName evidence="3">C2H2-type domain-containing protein</fullName>
    </recommendedName>
</protein>
<name>A0ABP0Z2V7_9ROSI</name>
<dbReference type="PROSITE" id="PS50157">
    <property type="entry name" value="ZINC_FINGER_C2H2_2"/>
    <property type="match status" value="1"/>
</dbReference>
<evidence type="ECO:0000256" key="1">
    <source>
        <dbReference type="PROSITE-ProRule" id="PRU00042"/>
    </source>
</evidence>
<accession>A0ABP0Z2V7</accession>
<keyword evidence="5" id="KW-1185">Reference proteome</keyword>
<organism evidence="4 5">
    <name type="scientific">Citrullus colocynthis</name>
    <name type="common">colocynth</name>
    <dbReference type="NCBI Taxonomy" id="252529"/>
    <lineage>
        <taxon>Eukaryota</taxon>
        <taxon>Viridiplantae</taxon>
        <taxon>Streptophyta</taxon>
        <taxon>Embryophyta</taxon>
        <taxon>Tracheophyta</taxon>
        <taxon>Spermatophyta</taxon>
        <taxon>Magnoliopsida</taxon>
        <taxon>eudicotyledons</taxon>
        <taxon>Gunneridae</taxon>
        <taxon>Pentapetalae</taxon>
        <taxon>rosids</taxon>
        <taxon>fabids</taxon>
        <taxon>Cucurbitales</taxon>
        <taxon>Cucurbitaceae</taxon>
        <taxon>Benincaseae</taxon>
        <taxon>Citrullus</taxon>
    </lineage>
</organism>
<dbReference type="InterPro" id="IPR036236">
    <property type="entry name" value="Znf_C2H2_sf"/>
</dbReference>
<keyword evidence="1" id="KW-0479">Metal-binding</keyword>
<evidence type="ECO:0000259" key="3">
    <source>
        <dbReference type="PROSITE" id="PS50157"/>
    </source>
</evidence>
<proteinExistence type="predicted"/>
<keyword evidence="1" id="KW-0863">Zinc-finger</keyword>
<dbReference type="InterPro" id="IPR013087">
    <property type="entry name" value="Znf_C2H2_type"/>
</dbReference>
<dbReference type="SUPFAM" id="SSF57667">
    <property type="entry name" value="beta-beta-alpha zinc fingers"/>
    <property type="match status" value="1"/>
</dbReference>
<sequence length="153" mass="17042">MPKSQLKLFGFNISKENKKVSNFIEPPAVEWLESQSLHAPKFECQYCCREFSNSQALGGHQNAHREERQLLKRAQMKSWHPNYFTALHVQNWLSSSFTPPPSPTVMGAPPPPPAGLYAMSQEVRRQAGVQGDEDVSGRSLGLDLQLSLGPGKP</sequence>
<dbReference type="InterPro" id="IPR044299">
    <property type="entry name" value="GIS3/ZFP5/ZFP6"/>
</dbReference>
<gene>
    <name evidence="4" type="ORF">CITCOLO1_LOCUS18478</name>
</gene>
<evidence type="ECO:0000256" key="2">
    <source>
        <dbReference type="SAM" id="MobiDB-lite"/>
    </source>
</evidence>
<dbReference type="PANTHER" id="PTHR46353">
    <property type="entry name" value="ZINC FINGER PROTEIN 5"/>
    <property type="match status" value="1"/>
</dbReference>
<dbReference type="Gene3D" id="3.30.160.60">
    <property type="entry name" value="Classic Zinc Finger"/>
    <property type="match status" value="1"/>
</dbReference>
<keyword evidence="1" id="KW-0862">Zinc</keyword>
<evidence type="ECO:0000313" key="5">
    <source>
        <dbReference type="Proteomes" id="UP001642487"/>
    </source>
</evidence>
<evidence type="ECO:0000313" key="4">
    <source>
        <dbReference type="EMBL" id="CAK9326140.1"/>
    </source>
</evidence>
<dbReference type="PROSITE" id="PS00028">
    <property type="entry name" value="ZINC_FINGER_C2H2_1"/>
    <property type="match status" value="1"/>
</dbReference>